<proteinExistence type="predicted"/>
<feature type="compositionally biased region" description="Polar residues" evidence="1">
    <location>
        <begin position="571"/>
        <end position="582"/>
    </location>
</feature>
<evidence type="ECO:0000256" key="2">
    <source>
        <dbReference type="SAM" id="SignalP"/>
    </source>
</evidence>
<dbReference type="InterPro" id="IPR013783">
    <property type="entry name" value="Ig-like_fold"/>
</dbReference>
<dbReference type="RefSeq" id="WP_091337861.1">
    <property type="nucleotide sequence ID" value="NZ_FNYC01000005.1"/>
</dbReference>
<evidence type="ECO:0008006" key="5">
    <source>
        <dbReference type="Google" id="ProtNLM"/>
    </source>
</evidence>
<dbReference type="NCBIfam" id="NF038032">
    <property type="entry name" value="CehA_McbA_metalo"/>
    <property type="match status" value="1"/>
</dbReference>
<protein>
    <recommendedName>
        <fullName evidence="5">Carbohydrate-binding protein CenC</fullName>
    </recommendedName>
</protein>
<accession>A0A1H6WV23</accession>
<dbReference type="InterPro" id="IPR013320">
    <property type="entry name" value="ConA-like_dom_sf"/>
</dbReference>
<gene>
    <name evidence="3" type="ORF">SAMN04487997_2717</name>
</gene>
<dbReference type="EMBL" id="FNYC01000005">
    <property type="protein sequence ID" value="SEJ20658.1"/>
    <property type="molecule type" value="Genomic_DNA"/>
</dbReference>
<dbReference type="SUPFAM" id="SSF89550">
    <property type="entry name" value="PHP domain-like"/>
    <property type="match status" value="1"/>
</dbReference>
<dbReference type="STRING" id="529704.SAMN02927913_2694"/>
<dbReference type="InterPro" id="IPR016195">
    <property type="entry name" value="Pol/histidinol_Pase-like"/>
</dbReference>
<dbReference type="AlphaFoldDB" id="A0A1H6WV23"/>
<dbReference type="Pfam" id="PF17957">
    <property type="entry name" value="Big_7"/>
    <property type="match status" value="1"/>
</dbReference>
<reference evidence="3 4" key="1">
    <citation type="submission" date="2016-10" db="EMBL/GenBank/DDBJ databases">
        <authorList>
            <person name="de Groot N.N."/>
        </authorList>
    </citation>
    <scope>NUCLEOTIDE SEQUENCE [LARGE SCALE GENOMIC DNA]</scope>
    <source>
        <strain evidence="3 4">DSM 26515</strain>
    </source>
</reference>
<dbReference type="SUPFAM" id="SSF49899">
    <property type="entry name" value="Concanavalin A-like lectins/glucanases"/>
    <property type="match status" value="1"/>
</dbReference>
<keyword evidence="4" id="KW-1185">Reference proteome</keyword>
<dbReference type="Gene3D" id="2.60.120.260">
    <property type="entry name" value="Galactose-binding domain-like"/>
    <property type="match status" value="1"/>
</dbReference>
<name>A0A1H6WV23_9GAMM</name>
<evidence type="ECO:0000256" key="1">
    <source>
        <dbReference type="SAM" id="MobiDB-lite"/>
    </source>
</evidence>
<sequence>MQVKTLTVRGLMLAGLACGMPAWAGMTLPDHQEFDAALQVPFRAEASRPITLHFEYPAATPGTPVAWEVAILDRQGRVRRAWQGHTVLQQRTAQAGVNWDGYDSRHRALAPGYYTVRLRAIALDEANARRLGTGLADQALALAANRAPEQVDEQRYDIQVGAVAPAAMPSFHALPRHATLQAQSVSAGSLPYTIYYGDLHSQTNHSDGGGDLATCHGEQPPQSSAYGPADAYQYAMNRGLDMLMTSEHNHMFDGSTGTNTSANPATARNLFASGLQAASSFRAAHPNFLAVYGQEWGVISNGGHMNIFNADGLIEWEKNSAGQLIGDYYIAKGDYGSLYTLMRQHGWIGQFNHPASSGQFVVNGSNFGYTADGDAVMVLAEVLNSSAFSVNTSETETSRPNYETAFNTILERGYHVAPGSDQDNHCANWGASYTNRTGVLIPSGTALSLASFLDALRARRVFATEDKAGQIVLSANGHVMGERFSNTGPLTLTVDYASTAGDTAQRVQVFQGVPGSNGTVSELSETASTTITPTTGDHFYYAKITQADGNRLWSAPVWVTQGSGGGGGSGDTTPPTVNASESGSAGTISLAANASDDVGVSRVEFYVDGALKATDSNAPYQASLDSTTLADGSHTLIAKAYDAAANVGSSATVGFSVANGSGGGSSQLLVNGDFESGATAWTQTSGVITNDSSEPAHAGSWKAWLDGYGSSHNDYVRQPVSIPPTATSATLDFYLHVDSAEGTSTAYDTLQVQLITSTGKYVTLATFSNKDAASGYQHHTLSLDGYKGQTVQVNFYGTEDSSAQTSFVVDDVAVKVQ</sequence>
<dbReference type="Gene3D" id="2.60.40.4070">
    <property type="match status" value="1"/>
</dbReference>
<keyword evidence="2" id="KW-0732">Signal</keyword>
<organism evidence="3 4">
    <name type="scientific">Frateuria terrea</name>
    <dbReference type="NCBI Taxonomy" id="529704"/>
    <lineage>
        <taxon>Bacteria</taxon>
        <taxon>Pseudomonadati</taxon>
        <taxon>Pseudomonadota</taxon>
        <taxon>Gammaproteobacteria</taxon>
        <taxon>Lysobacterales</taxon>
        <taxon>Rhodanobacteraceae</taxon>
        <taxon>Frateuria</taxon>
    </lineage>
</organism>
<dbReference type="Gene3D" id="2.60.40.10">
    <property type="entry name" value="Immunoglobulins"/>
    <property type="match status" value="1"/>
</dbReference>
<dbReference type="OrthoDB" id="9801679at2"/>
<evidence type="ECO:0000313" key="3">
    <source>
        <dbReference type="EMBL" id="SEJ20658.1"/>
    </source>
</evidence>
<dbReference type="Proteomes" id="UP000199420">
    <property type="component" value="Unassembled WGS sequence"/>
</dbReference>
<feature type="chain" id="PRO_5011576413" description="Carbohydrate-binding protein CenC" evidence="2">
    <location>
        <begin position="25"/>
        <end position="817"/>
    </location>
</feature>
<evidence type="ECO:0000313" key="4">
    <source>
        <dbReference type="Proteomes" id="UP000199420"/>
    </source>
</evidence>
<feature type="region of interest" description="Disordered" evidence="1">
    <location>
        <begin position="562"/>
        <end position="582"/>
    </location>
</feature>
<feature type="signal peptide" evidence="2">
    <location>
        <begin position="1"/>
        <end position="24"/>
    </location>
</feature>
<dbReference type="Gene3D" id="3.20.20.140">
    <property type="entry name" value="Metal-dependent hydrolases"/>
    <property type="match status" value="1"/>
</dbReference>